<dbReference type="Pfam" id="PF07992">
    <property type="entry name" value="Pyr_redox_2"/>
    <property type="match status" value="1"/>
</dbReference>
<dbReference type="PANTHER" id="PTHR15192">
    <property type="entry name" value="PROTEIN CBG05349"/>
    <property type="match status" value="1"/>
</dbReference>
<dbReference type="SUPFAM" id="SSF51905">
    <property type="entry name" value="FAD/NAD(P)-binding domain"/>
    <property type="match status" value="1"/>
</dbReference>
<gene>
    <name evidence="3" type="primary">LOC106475689</name>
</gene>
<keyword evidence="2" id="KW-1185">Reference proteome</keyword>
<feature type="domain" description="FAD/NAD(P)-binding" evidence="1">
    <location>
        <begin position="49"/>
        <end position="273"/>
    </location>
</feature>
<dbReference type="InterPro" id="IPR023753">
    <property type="entry name" value="FAD/NAD-binding_dom"/>
</dbReference>
<evidence type="ECO:0000313" key="3">
    <source>
        <dbReference type="RefSeq" id="XP_013791822.1"/>
    </source>
</evidence>
<dbReference type="GeneID" id="106475689"/>
<organism evidence="2 3">
    <name type="scientific">Limulus polyphemus</name>
    <name type="common">Atlantic horseshoe crab</name>
    <dbReference type="NCBI Taxonomy" id="6850"/>
    <lineage>
        <taxon>Eukaryota</taxon>
        <taxon>Metazoa</taxon>
        <taxon>Ecdysozoa</taxon>
        <taxon>Arthropoda</taxon>
        <taxon>Chelicerata</taxon>
        <taxon>Merostomata</taxon>
        <taxon>Xiphosura</taxon>
        <taxon>Limulidae</taxon>
        <taxon>Limulus</taxon>
    </lineage>
</organism>
<reference evidence="3" key="1">
    <citation type="submission" date="2025-08" db="UniProtKB">
        <authorList>
            <consortium name="RefSeq"/>
        </authorList>
    </citation>
    <scope>IDENTIFICATION</scope>
    <source>
        <tissue evidence="3">Muscle</tissue>
    </source>
</reference>
<protein>
    <submittedName>
        <fullName evidence="3">Oxidative stress-induced growth inhibitor 1-like</fullName>
    </submittedName>
</protein>
<sequence>MDLGNFFMEYAKVTSIKPIGVEQVQTTTQDSYYFLGQKLPLWEVRGQIEFHGKELESTKVKPFCFVTPHVVLATGNSDQPRKMGVPGEDLPFVLHSLIELERLLSGSQLHDKSNNLVVVGAGLCAADAIIAAHFSGIHITHVFRRDVEDPELIFNNLPQNMYPEYHKVHQMMADTSGVLYSRYKSYPKHQLVQVLPNHTVILEHTTKKESKIVIDAAYVIVLIGMQPDLSFISNCSSELTVRPEEPINCRQNPIAINPYTHEMATYSGIFAMGPLVGDNFVRFVHGGALAISTYLHQKLKTFSHSE</sequence>
<proteinExistence type="predicted"/>
<dbReference type="PANTHER" id="PTHR15192:SF8">
    <property type="entry name" value="FAD_NAD(P)-BINDING DOMAIN-CONTAINING PROTEIN"/>
    <property type="match status" value="1"/>
</dbReference>
<accession>A0ABM1BZZ3</accession>
<dbReference type="Gene3D" id="3.50.50.60">
    <property type="entry name" value="FAD/NAD(P)-binding domain"/>
    <property type="match status" value="2"/>
</dbReference>
<name>A0ABM1BZZ3_LIMPO</name>
<evidence type="ECO:0000313" key="2">
    <source>
        <dbReference type="Proteomes" id="UP000694941"/>
    </source>
</evidence>
<dbReference type="InterPro" id="IPR036188">
    <property type="entry name" value="FAD/NAD-bd_sf"/>
</dbReference>
<dbReference type="RefSeq" id="XP_013791822.1">
    <property type="nucleotide sequence ID" value="XM_013936368.1"/>
</dbReference>
<evidence type="ECO:0000259" key="1">
    <source>
        <dbReference type="Pfam" id="PF07992"/>
    </source>
</evidence>
<dbReference type="Proteomes" id="UP000694941">
    <property type="component" value="Unplaced"/>
</dbReference>
<dbReference type="InterPro" id="IPR029731">
    <property type="entry name" value="OSGIN1/2"/>
</dbReference>